<reference evidence="1" key="1">
    <citation type="journal article" date="2011" name="Environ. Microbiol.">
        <title>Time-series analyses of Monterey Bay coastal microbial picoplankton using a 'genome proxy' microarray.</title>
        <authorList>
            <person name="Rich V.I."/>
            <person name="Pham V.D."/>
            <person name="Eppley J."/>
            <person name="Shi Y."/>
            <person name="DeLong E.F."/>
        </authorList>
    </citation>
    <scope>NUCLEOTIDE SEQUENCE</scope>
</reference>
<evidence type="ECO:0000313" key="1">
    <source>
        <dbReference type="EMBL" id="ADI20985.1"/>
    </source>
</evidence>
<accession>E0Y2U4</accession>
<dbReference type="EMBL" id="GU474948">
    <property type="protein sequence ID" value="ADI20985.1"/>
    <property type="molecule type" value="Genomic_DNA"/>
</dbReference>
<dbReference type="AlphaFoldDB" id="E0Y2U4"/>
<organism evidence="1">
    <name type="scientific">uncultured gamma proteobacterium EB080_L93H08</name>
    <dbReference type="NCBI Taxonomy" id="710973"/>
    <lineage>
        <taxon>Bacteria</taxon>
        <taxon>Pseudomonadati</taxon>
        <taxon>Pseudomonadota</taxon>
        <taxon>Gammaproteobacteria</taxon>
        <taxon>environmental samples</taxon>
    </lineage>
</organism>
<protein>
    <submittedName>
        <fullName evidence="1">Uncharacterized protein</fullName>
    </submittedName>
</protein>
<sequence length="46" mass="5356">MCPCKINPRMIASATMPPPMKPIFLFSYIIYKSKLTFLLQIMLCLF</sequence>
<name>E0Y2U4_9GAMM</name>
<proteinExistence type="predicted"/>